<proteinExistence type="predicted"/>
<protein>
    <submittedName>
        <fullName evidence="1">Uncharacterized protein</fullName>
    </submittedName>
</protein>
<evidence type="ECO:0000313" key="2">
    <source>
        <dbReference type="Proteomes" id="UP001235133"/>
    </source>
</evidence>
<name>A0ABU0YYH4_9MICO</name>
<evidence type="ECO:0000313" key="1">
    <source>
        <dbReference type="EMBL" id="MDQ7877385.1"/>
    </source>
</evidence>
<keyword evidence="2" id="KW-1185">Reference proteome</keyword>
<reference evidence="1 2" key="1">
    <citation type="submission" date="2023-08" db="EMBL/GenBank/DDBJ databases">
        <title>Microbacterium psychrotolerans sp. nov., a psychrotolerant bacterium isolated from soil in Heilongjiang Province, China.</title>
        <authorList>
            <person name="An P."/>
            <person name="Zhao D."/>
            <person name="Xiang H."/>
        </authorList>
    </citation>
    <scope>NUCLEOTIDE SEQUENCE [LARGE SCALE GENOMIC DNA]</scope>
    <source>
        <strain evidence="1 2">QXD-8</strain>
    </source>
</reference>
<sequence length="108" mass="11984">MTKNRRYEAHYDALNDKRIAEAPARPTTLPAAAYGPNQLEWVPTGRSAPAVWAWVSWPDRPAERIPAFARGWNDRVVVVAWDGPGGAIDTVVWRNAVTRRNAPSNPAP</sequence>
<gene>
    <name evidence="1" type="ORF">Q9R08_05275</name>
</gene>
<organism evidence="1 2">
    <name type="scientific">Microbacterium psychrotolerans</name>
    <dbReference type="NCBI Taxonomy" id="3068321"/>
    <lineage>
        <taxon>Bacteria</taxon>
        <taxon>Bacillati</taxon>
        <taxon>Actinomycetota</taxon>
        <taxon>Actinomycetes</taxon>
        <taxon>Micrococcales</taxon>
        <taxon>Microbacteriaceae</taxon>
        <taxon>Microbacterium</taxon>
    </lineage>
</organism>
<dbReference type="RefSeq" id="WP_308866824.1">
    <property type="nucleotide sequence ID" value="NZ_JAVFWO010000002.1"/>
</dbReference>
<dbReference type="Proteomes" id="UP001235133">
    <property type="component" value="Unassembled WGS sequence"/>
</dbReference>
<accession>A0ABU0YYH4</accession>
<comment type="caution">
    <text evidence="1">The sequence shown here is derived from an EMBL/GenBank/DDBJ whole genome shotgun (WGS) entry which is preliminary data.</text>
</comment>
<dbReference type="EMBL" id="JAVFWO010000002">
    <property type="protein sequence ID" value="MDQ7877385.1"/>
    <property type="molecule type" value="Genomic_DNA"/>
</dbReference>